<dbReference type="Gene3D" id="3.40.50.2300">
    <property type="match status" value="1"/>
</dbReference>
<dbReference type="InterPro" id="IPR028081">
    <property type="entry name" value="Leu-bd"/>
</dbReference>
<evidence type="ECO:0000256" key="2">
    <source>
        <dbReference type="ARBA" id="ARBA00022729"/>
    </source>
</evidence>
<dbReference type="SUPFAM" id="SSF53822">
    <property type="entry name" value="Periplasmic binding protein-like I"/>
    <property type="match status" value="1"/>
</dbReference>
<comment type="similarity">
    <text evidence="1">Belongs to the leucine-binding protein family.</text>
</comment>
<sequence length="108" mass="11508">MLLVCACSYAHGQQVVKIGVSSPLTGINAAHGKDMQNGVRLAIEEANAQQFKLGGKDVRFELHAVDGQSDPRIGKIAFDANGDLKNPTSTLYEVKDGRWVPVTTVGAD</sequence>
<name>A0ABN7PYA8_9BURK</name>
<evidence type="ECO:0000313" key="4">
    <source>
        <dbReference type="EMBL" id="CAG2147435.1"/>
    </source>
</evidence>
<feature type="domain" description="Leucine-binding protein" evidence="3">
    <location>
        <begin position="16"/>
        <end position="77"/>
    </location>
</feature>
<accession>A0ABN7PYA8</accession>
<reference evidence="4 5" key="1">
    <citation type="submission" date="2021-03" db="EMBL/GenBank/DDBJ databases">
        <authorList>
            <person name="Peeters C."/>
        </authorList>
    </citation>
    <scope>NUCLEOTIDE SEQUENCE [LARGE SCALE GENOMIC DNA]</scope>
    <source>
        <strain evidence="4 5">LMG 26411</strain>
    </source>
</reference>
<organism evidence="4 5">
    <name type="scientific">Cupriavidus numazuensis</name>
    <dbReference type="NCBI Taxonomy" id="221992"/>
    <lineage>
        <taxon>Bacteria</taxon>
        <taxon>Pseudomonadati</taxon>
        <taxon>Pseudomonadota</taxon>
        <taxon>Betaproteobacteria</taxon>
        <taxon>Burkholderiales</taxon>
        <taxon>Burkholderiaceae</taxon>
        <taxon>Cupriavidus</taxon>
    </lineage>
</organism>
<dbReference type="PANTHER" id="PTHR47151">
    <property type="entry name" value="LEU/ILE/VAL-BINDING ABC TRANSPORTER SUBUNIT"/>
    <property type="match status" value="1"/>
</dbReference>
<proteinExistence type="inferred from homology"/>
<dbReference type="Pfam" id="PF13458">
    <property type="entry name" value="Peripla_BP_6"/>
    <property type="match status" value="1"/>
</dbReference>
<keyword evidence="2" id="KW-0732">Signal</keyword>
<gene>
    <name evidence="4" type="ORF">LMG26411_03154</name>
</gene>
<keyword evidence="5" id="KW-1185">Reference proteome</keyword>
<dbReference type="Proteomes" id="UP000672657">
    <property type="component" value="Unassembled WGS sequence"/>
</dbReference>
<dbReference type="InterPro" id="IPR028082">
    <property type="entry name" value="Peripla_BP_I"/>
</dbReference>
<protein>
    <recommendedName>
        <fullName evidence="3">Leucine-binding protein domain-containing protein</fullName>
    </recommendedName>
</protein>
<evidence type="ECO:0000313" key="5">
    <source>
        <dbReference type="Proteomes" id="UP000672657"/>
    </source>
</evidence>
<evidence type="ECO:0000256" key="1">
    <source>
        <dbReference type="ARBA" id="ARBA00010062"/>
    </source>
</evidence>
<evidence type="ECO:0000259" key="3">
    <source>
        <dbReference type="Pfam" id="PF13458"/>
    </source>
</evidence>
<dbReference type="EMBL" id="CAJPVI010000017">
    <property type="protein sequence ID" value="CAG2147435.1"/>
    <property type="molecule type" value="Genomic_DNA"/>
</dbReference>
<dbReference type="PANTHER" id="PTHR47151:SF2">
    <property type="entry name" value="AMINO ACID BINDING PROTEIN"/>
    <property type="match status" value="1"/>
</dbReference>
<comment type="caution">
    <text evidence="4">The sequence shown here is derived from an EMBL/GenBank/DDBJ whole genome shotgun (WGS) entry which is preliminary data.</text>
</comment>